<dbReference type="InParanoid" id="A0A0G4EI37"/>
<feature type="region of interest" description="Disordered" evidence="1">
    <location>
        <begin position="40"/>
        <end position="59"/>
    </location>
</feature>
<dbReference type="VEuPathDB" id="CryptoDB:Vbra_1645"/>
<feature type="compositionally biased region" description="Low complexity" evidence="1">
    <location>
        <begin position="1"/>
        <end position="12"/>
    </location>
</feature>
<proteinExistence type="predicted"/>
<reference evidence="2 3" key="1">
    <citation type="submission" date="2014-11" db="EMBL/GenBank/DDBJ databases">
        <authorList>
            <person name="Zhu J."/>
            <person name="Qi W."/>
            <person name="Song R."/>
        </authorList>
    </citation>
    <scope>NUCLEOTIDE SEQUENCE [LARGE SCALE GENOMIC DNA]</scope>
</reference>
<evidence type="ECO:0000256" key="1">
    <source>
        <dbReference type="SAM" id="MobiDB-lite"/>
    </source>
</evidence>
<keyword evidence="3" id="KW-1185">Reference proteome</keyword>
<organism evidence="2 3">
    <name type="scientific">Vitrella brassicaformis (strain CCMP3155)</name>
    <dbReference type="NCBI Taxonomy" id="1169540"/>
    <lineage>
        <taxon>Eukaryota</taxon>
        <taxon>Sar</taxon>
        <taxon>Alveolata</taxon>
        <taxon>Colpodellida</taxon>
        <taxon>Vitrellaceae</taxon>
        <taxon>Vitrella</taxon>
    </lineage>
</organism>
<sequence>MDTSDSGPAAPKGGRGGGADGDGSLRDALDKIHLIASQMASRTEEAKQRIPDGNKNTEANASLTGRLYDLLKPLTEFDSTLSNELAQMPSVRSIRRKDGDGKMFRWLYNVHDRPPACLRARARPTRRHSTPRRYLLAMGSAHAWPPARLPLLPRVVEVVRLAYLDYGRPCLPGLPEGVMGHMGSLMTTMTATRLTRVNRETHQKATDETFGLFRYFAMTADETSNYEKIKKLEQMKHLGKIRTAYVDAPTVVPCVAECLEASRSTLTQLHVPDTSHPSASTNARAPGVPIDFPKLKELDVKSSLWLRYMSKRRCTIGSLECLTHLIERSPKIERLEGDQIRVSDHWSASTAAQRWSAFTAVLAKCPNITTITGIDIKMDHFGRINELKNALDQHWTKPERKDVRKKLGFVVSESTIGVQYAQGGGADAEPIGEWAAGVSCKLEWRSSRDMLTVDCSSGAADAPRARDGLYGDIARQLTAKARRVELQFGGTAPLDESWRDKLVFPKAKTLALSSNGGARGPGVLDSIPTWLTEREGGGQTAASRCFPTVERLEVVGQLLTFADLPAAPNKLSLLLGGLAAVKRVDFHGVSCLAARCELLSYLSVSELDEVRDSDRCVSVELQSGDWPADAQTIAGWELRCPHIHHMHIPIHRERMMEQPMAVPPGPTLRGKADVLSFMKLVSTVRPARVGFSALLSLKELEGDSEALILRHLRSFALECYLTVMAYYSITEAKAERLESCVGHSNYYLEMQLVAK</sequence>
<feature type="compositionally biased region" description="Basic and acidic residues" evidence="1">
    <location>
        <begin position="42"/>
        <end position="52"/>
    </location>
</feature>
<dbReference type="PhylomeDB" id="A0A0G4EI37"/>
<accession>A0A0G4EI37</accession>
<name>A0A0G4EI37_VITBC</name>
<dbReference type="EMBL" id="CDMY01000241">
    <property type="protein sequence ID" value="CEL95907.1"/>
    <property type="molecule type" value="Genomic_DNA"/>
</dbReference>
<evidence type="ECO:0000313" key="2">
    <source>
        <dbReference type="EMBL" id="CEL95907.1"/>
    </source>
</evidence>
<dbReference type="AlphaFoldDB" id="A0A0G4EI37"/>
<evidence type="ECO:0000313" key="3">
    <source>
        <dbReference type="Proteomes" id="UP000041254"/>
    </source>
</evidence>
<dbReference type="Proteomes" id="UP000041254">
    <property type="component" value="Unassembled WGS sequence"/>
</dbReference>
<protein>
    <submittedName>
        <fullName evidence="2">Uncharacterized protein</fullName>
    </submittedName>
</protein>
<gene>
    <name evidence="2" type="ORF">Vbra_1645</name>
</gene>
<feature type="region of interest" description="Disordered" evidence="1">
    <location>
        <begin position="1"/>
        <end position="25"/>
    </location>
</feature>